<reference evidence="2 3" key="1">
    <citation type="submission" date="2020-07" db="EMBL/GenBank/DDBJ databases">
        <title>Halophilic bacteria isolated from french cheeses.</title>
        <authorList>
            <person name="Kothe C.I."/>
            <person name="Farah-Kraiem B."/>
            <person name="Renault P."/>
            <person name="Dridi B."/>
        </authorList>
    </citation>
    <scope>NUCLEOTIDE SEQUENCE [LARGE SCALE GENOMIC DNA]</scope>
    <source>
        <strain evidence="2 3">FME16</strain>
    </source>
</reference>
<evidence type="ECO:0000313" key="3">
    <source>
        <dbReference type="Proteomes" id="UP000754821"/>
    </source>
</evidence>
<accession>A0ABR9F9D1</accession>
<evidence type="ECO:0000256" key="1">
    <source>
        <dbReference type="SAM" id="Phobius"/>
    </source>
</evidence>
<proteinExistence type="predicted"/>
<keyword evidence="1" id="KW-0472">Membrane</keyword>
<dbReference type="Proteomes" id="UP000754821">
    <property type="component" value="Unassembled WGS sequence"/>
</dbReference>
<feature type="transmembrane region" description="Helical" evidence="1">
    <location>
        <begin position="290"/>
        <end position="308"/>
    </location>
</feature>
<name>A0ABR9F9D1_9GAMM</name>
<dbReference type="RefSeq" id="WP_192527039.1">
    <property type="nucleotide sequence ID" value="NZ_RRZC01000004.1"/>
</dbReference>
<organism evidence="2 3">
    <name type="scientific">Halomonas citrativorans</name>
    <dbReference type="NCBI Taxonomy" id="2742612"/>
    <lineage>
        <taxon>Bacteria</taxon>
        <taxon>Pseudomonadati</taxon>
        <taxon>Pseudomonadota</taxon>
        <taxon>Gammaproteobacteria</taxon>
        <taxon>Oceanospirillales</taxon>
        <taxon>Halomonadaceae</taxon>
        <taxon>Halomonas</taxon>
    </lineage>
</organism>
<dbReference type="EMBL" id="RRZC01000004">
    <property type="protein sequence ID" value="MBE0403081.1"/>
    <property type="molecule type" value="Genomic_DNA"/>
</dbReference>
<protein>
    <recommendedName>
        <fullName evidence="4">ATPase involved in DNA repair</fullName>
    </recommendedName>
</protein>
<evidence type="ECO:0000313" key="2">
    <source>
        <dbReference type="EMBL" id="MBE0403081.1"/>
    </source>
</evidence>
<sequence>MSKTTSSFHDHPVHTTLNTLISLFHENVDTSNKNSFSNLSRLYKILEKTRSVVQSIDPNFYPSGELDNINGLLTSEDFSLQVSAAINKDKAFNYYLSEPIIEELAESVYKLSGMSNKNSDIEHLKKLESQILHRHKTKEQELIDLKLTMEYEIKEAREKLNGIYTLENTIRERANHTKETIKNNENLMLTEQKNRMEEFATEQSSRQERFTNQSEEVFKAINDNARKIFSGHEEVIKDETSQLLAKISDSEKDISERHQSIKDIHELVAEDGIAGGYKKNADEEKRAANLWRWITMGCYSLIILWVFFKNKLGFETYIENVVQWPVMVITISITAIALIAARFSSKQSTIHLINEQKMRWFALEVKAIDPFISSLPEPEKNELKKQLTEKLFCQQKGEEENKSNEPDNIKSLEALSSTVKSLTDTIKSISNK</sequence>
<keyword evidence="1" id="KW-1133">Transmembrane helix</keyword>
<comment type="caution">
    <text evidence="2">The sequence shown here is derived from an EMBL/GenBank/DDBJ whole genome shotgun (WGS) entry which is preliminary data.</text>
</comment>
<gene>
    <name evidence="2" type="ORF">EI163_05845</name>
</gene>
<keyword evidence="3" id="KW-1185">Reference proteome</keyword>
<feature type="transmembrane region" description="Helical" evidence="1">
    <location>
        <begin position="320"/>
        <end position="341"/>
    </location>
</feature>
<keyword evidence="1" id="KW-0812">Transmembrane</keyword>
<evidence type="ECO:0008006" key="4">
    <source>
        <dbReference type="Google" id="ProtNLM"/>
    </source>
</evidence>